<comment type="caution">
    <text evidence="2">The sequence shown here is derived from an EMBL/GenBank/DDBJ whole genome shotgun (WGS) entry which is preliminary data.</text>
</comment>
<dbReference type="AlphaFoldDB" id="A0A917VP70"/>
<feature type="region of interest" description="Disordered" evidence="1">
    <location>
        <begin position="112"/>
        <end position="139"/>
    </location>
</feature>
<proteinExistence type="predicted"/>
<evidence type="ECO:0000313" key="3">
    <source>
        <dbReference type="Proteomes" id="UP000637788"/>
    </source>
</evidence>
<reference evidence="2" key="1">
    <citation type="journal article" date="2014" name="Int. J. Syst. Evol. Microbiol.">
        <title>Complete genome sequence of Corynebacterium casei LMG S-19264T (=DSM 44701T), isolated from a smear-ripened cheese.</title>
        <authorList>
            <consortium name="US DOE Joint Genome Institute (JGI-PGF)"/>
            <person name="Walter F."/>
            <person name="Albersmeier A."/>
            <person name="Kalinowski J."/>
            <person name="Ruckert C."/>
        </authorList>
    </citation>
    <scope>NUCLEOTIDE SEQUENCE</scope>
    <source>
        <strain evidence="2">JCM 3035</strain>
    </source>
</reference>
<gene>
    <name evidence="2" type="ORF">GCM10010094_71950</name>
</gene>
<organism evidence="2 3">
    <name type="scientific">Streptomyces flaveus</name>
    <dbReference type="NCBI Taxonomy" id="66370"/>
    <lineage>
        <taxon>Bacteria</taxon>
        <taxon>Bacillati</taxon>
        <taxon>Actinomycetota</taxon>
        <taxon>Actinomycetes</taxon>
        <taxon>Kitasatosporales</taxon>
        <taxon>Streptomycetaceae</taxon>
        <taxon>Streptomyces</taxon>
        <taxon>Streptomyces aurantiacus group</taxon>
    </lineage>
</organism>
<dbReference type="RefSeq" id="WP_189325976.1">
    <property type="nucleotide sequence ID" value="NZ_BMPQ01000026.1"/>
</dbReference>
<sequence length="139" mass="15423">MTRPAVRMCARCHRTTNTPVLVHEVHAATGPGFNVYACTDCADHYPPLTDPLELPETPPRRSRLTLRVYKLNAQGTMTEDRGTVEVLAGGRVDPVPRTSAFPPCECPRCRTGEHSTTQGDLLKNELRAQPESPIEEFQI</sequence>
<reference evidence="2" key="2">
    <citation type="submission" date="2020-09" db="EMBL/GenBank/DDBJ databases">
        <authorList>
            <person name="Sun Q."/>
            <person name="Ohkuma M."/>
        </authorList>
    </citation>
    <scope>NUCLEOTIDE SEQUENCE</scope>
    <source>
        <strain evidence="2">JCM 3035</strain>
    </source>
</reference>
<keyword evidence="3" id="KW-1185">Reference proteome</keyword>
<dbReference type="EMBL" id="BMPQ01000026">
    <property type="protein sequence ID" value="GGL00874.1"/>
    <property type="molecule type" value="Genomic_DNA"/>
</dbReference>
<accession>A0A917VP70</accession>
<protein>
    <submittedName>
        <fullName evidence="2">Uncharacterized protein</fullName>
    </submittedName>
</protein>
<evidence type="ECO:0000256" key="1">
    <source>
        <dbReference type="SAM" id="MobiDB-lite"/>
    </source>
</evidence>
<evidence type="ECO:0000313" key="2">
    <source>
        <dbReference type="EMBL" id="GGL00874.1"/>
    </source>
</evidence>
<dbReference type="Proteomes" id="UP000637788">
    <property type="component" value="Unassembled WGS sequence"/>
</dbReference>
<name>A0A917VP70_9ACTN</name>